<evidence type="ECO:0008006" key="11">
    <source>
        <dbReference type="Google" id="ProtNLM"/>
    </source>
</evidence>
<evidence type="ECO:0000256" key="2">
    <source>
        <dbReference type="ARBA" id="ARBA00022617"/>
    </source>
</evidence>
<dbReference type="InterPro" id="IPR036396">
    <property type="entry name" value="Cyt_P450_sf"/>
</dbReference>
<dbReference type="Proteomes" id="UP000728032">
    <property type="component" value="Unassembled WGS sequence"/>
</dbReference>
<proteinExistence type="inferred from homology"/>
<dbReference type="InterPro" id="IPR017972">
    <property type="entry name" value="Cyt_P450_CS"/>
</dbReference>
<dbReference type="PROSITE" id="PS00086">
    <property type="entry name" value="CYTOCHROME_P450"/>
    <property type="match status" value="1"/>
</dbReference>
<keyword evidence="2 7" id="KW-0349">Heme</keyword>
<dbReference type="EMBL" id="OC935402">
    <property type="protein sequence ID" value="CAD7660545.1"/>
    <property type="molecule type" value="Genomic_DNA"/>
</dbReference>
<dbReference type="InterPro" id="IPR001128">
    <property type="entry name" value="Cyt_P450"/>
</dbReference>
<dbReference type="OrthoDB" id="6499410at2759"/>
<dbReference type="Pfam" id="PF00067">
    <property type="entry name" value="p450"/>
    <property type="match status" value="2"/>
</dbReference>
<evidence type="ECO:0000256" key="5">
    <source>
        <dbReference type="ARBA" id="ARBA00023004"/>
    </source>
</evidence>
<name>A0A7R9MHW1_9ACAR</name>
<organism evidence="9">
    <name type="scientific">Oppiella nova</name>
    <dbReference type="NCBI Taxonomy" id="334625"/>
    <lineage>
        <taxon>Eukaryota</taxon>
        <taxon>Metazoa</taxon>
        <taxon>Ecdysozoa</taxon>
        <taxon>Arthropoda</taxon>
        <taxon>Chelicerata</taxon>
        <taxon>Arachnida</taxon>
        <taxon>Acari</taxon>
        <taxon>Acariformes</taxon>
        <taxon>Sarcoptiformes</taxon>
        <taxon>Oribatida</taxon>
        <taxon>Brachypylina</taxon>
        <taxon>Oppioidea</taxon>
        <taxon>Oppiidae</taxon>
        <taxon>Oppiella</taxon>
    </lineage>
</organism>
<comment type="cofactor">
    <cofactor evidence="7">
        <name>heme</name>
        <dbReference type="ChEBI" id="CHEBI:30413"/>
    </cofactor>
</comment>
<dbReference type="AlphaFoldDB" id="A0A7R9MHW1"/>
<feature type="non-terminal residue" evidence="9">
    <location>
        <position position="1"/>
    </location>
</feature>
<keyword evidence="10" id="KW-1185">Reference proteome</keyword>
<keyword evidence="5 7" id="KW-0408">Iron</keyword>
<dbReference type="Gene3D" id="1.10.630.10">
    <property type="entry name" value="Cytochrome P450"/>
    <property type="match status" value="2"/>
</dbReference>
<evidence type="ECO:0000256" key="7">
    <source>
        <dbReference type="PIRSR" id="PIRSR602401-1"/>
    </source>
</evidence>
<reference evidence="9" key="1">
    <citation type="submission" date="2020-11" db="EMBL/GenBank/DDBJ databases">
        <authorList>
            <person name="Tran Van P."/>
        </authorList>
    </citation>
    <scope>NUCLEOTIDE SEQUENCE</scope>
</reference>
<keyword evidence="6 8" id="KW-0503">Monooxygenase</keyword>
<evidence type="ECO:0000256" key="6">
    <source>
        <dbReference type="ARBA" id="ARBA00023033"/>
    </source>
</evidence>
<dbReference type="GO" id="GO:0004497">
    <property type="term" value="F:monooxygenase activity"/>
    <property type="evidence" value="ECO:0007669"/>
    <property type="project" value="UniProtKB-KW"/>
</dbReference>
<comment type="similarity">
    <text evidence="1 8">Belongs to the cytochrome P450 family.</text>
</comment>
<dbReference type="PRINTS" id="PR00463">
    <property type="entry name" value="EP450I"/>
</dbReference>
<accession>A0A7R9MHW1</accession>
<keyword evidence="3 7" id="KW-0479">Metal-binding</keyword>
<dbReference type="GO" id="GO:0016705">
    <property type="term" value="F:oxidoreductase activity, acting on paired donors, with incorporation or reduction of molecular oxygen"/>
    <property type="evidence" value="ECO:0007669"/>
    <property type="project" value="InterPro"/>
</dbReference>
<dbReference type="GO" id="GO:0020037">
    <property type="term" value="F:heme binding"/>
    <property type="evidence" value="ECO:0007669"/>
    <property type="project" value="InterPro"/>
</dbReference>
<dbReference type="EMBL" id="CAJPVJ010020577">
    <property type="protein sequence ID" value="CAG2177683.1"/>
    <property type="molecule type" value="Genomic_DNA"/>
</dbReference>
<dbReference type="GO" id="GO:0005506">
    <property type="term" value="F:iron ion binding"/>
    <property type="evidence" value="ECO:0007669"/>
    <property type="project" value="InterPro"/>
</dbReference>
<dbReference type="InterPro" id="IPR002401">
    <property type="entry name" value="Cyt_P450_E_grp-I"/>
</dbReference>
<keyword evidence="4 8" id="KW-0560">Oxidoreductase</keyword>
<evidence type="ECO:0000256" key="8">
    <source>
        <dbReference type="RuleBase" id="RU000461"/>
    </source>
</evidence>
<evidence type="ECO:0000313" key="9">
    <source>
        <dbReference type="EMBL" id="CAD7660545.1"/>
    </source>
</evidence>
<evidence type="ECO:0000256" key="3">
    <source>
        <dbReference type="ARBA" id="ARBA00022723"/>
    </source>
</evidence>
<evidence type="ECO:0000313" key="10">
    <source>
        <dbReference type="Proteomes" id="UP000728032"/>
    </source>
</evidence>
<gene>
    <name evidence="9" type="ORF">ONB1V03_LOCUS17111</name>
</gene>
<dbReference type="SUPFAM" id="SSF48264">
    <property type="entry name" value="Cytochrome P450"/>
    <property type="match status" value="2"/>
</dbReference>
<evidence type="ECO:0000256" key="1">
    <source>
        <dbReference type="ARBA" id="ARBA00010617"/>
    </source>
</evidence>
<protein>
    <recommendedName>
        <fullName evidence="11">Cytochrome P450</fullName>
    </recommendedName>
</protein>
<sequence>DMAVIVYQGYICRNDKDWEKANEFIPERFLDKQGEFITTRPKAYIPFGVGRRVCLGEKLAIADLFLVLVRFLQSTQDYDIVLDSHNVFKTKSHWDEVFRQLAKQYGPVFTFWLGNRPHVIVSDIGLAREAFKKNDFAGRSNTYIGHLLSNEKHSDVIFDDYGHRWEALRRVAHSAIQKYSTNDRLVNVANDSVDRMVKTMIETEGPGKAFDPKTYIYLVFLNILATSAFGISRKSGIIVGILTTY</sequence>
<dbReference type="PANTHER" id="PTHR24289:SF1">
    <property type="entry name" value="STEROID 17-ALPHA-HYDROXYLASE_17,20 LYASE"/>
    <property type="match status" value="1"/>
</dbReference>
<evidence type="ECO:0000256" key="4">
    <source>
        <dbReference type="ARBA" id="ARBA00023002"/>
    </source>
</evidence>
<dbReference type="PANTHER" id="PTHR24289">
    <property type="entry name" value="STEROID 17-ALPHA-HYDROXYLASE/17,20 LYASE"/>
    <property type="match status" value="1"/>
</dbReference>
<feature type="binding site" description="axial binding residue" evidence="7">
    <location>
        <position position="54"/>
    </location>
    <ligand>
        <name>heme</name>
        <dbReference type="ChEBI" id="CHEBI:30413"/>
    </ligand>
    <ligandPart>
        <name>Fe</name>
        <dbReference type="ChEBI" id="CHEBI:18248"/>
    </ligandPart>
</feature>